<dbReference type="AlphaFoldDB" id="A0A0A8ZCS3"/>
<reference evidence="1" key="1">
    <citation type="submission" date="2014-09" db="EMBL/GenBank/DDBJ databases">
        <authorList>
            <person name="Magalhaes I.L.F."/>
            <person name="Oliveira U."/>
            <person name="Santos F.R."/>
            <person name="Vidigal T.H.D.A."/>
            <person name="Brescovit A.D."/>
            <person name="Santos A.J."/>
        </authorList>
    </citation>
    <scope>NUCLEOTIDE SEQUENCE</scope>
    <source>
        <tissue evidence="1">Shoot tissue taken approximately 20 cm above the soil surface</tissue>
    </source>
</reference>
<evidence type="ECO:0000313" key="1">
    <source>
        <dbReference type="EMBL" id="JAD37204.1"/>
    </source>
</evidence>
<name>A0A0A8ZCS3_ARUDO</name>
<accession>A0A0A8ZCS3</accession>
<protein>
    <submittedName>
        <fullName evidence="1">Uncharacterized protein</fullName>
    </submittedName>
</protein>
<dbReference type="EMBL" id="GBRH01260691">
    <property type="protein sequence ID" value="JAD37204.1"/>
    <property type="molecule type" value="Transcribed_RNA"/>
</dbReference>
<organism evidence="1">
    <name type="scientific">Arundo donax</name>
    <name type="common">Giant reed</name>
    <name type="synonym">Donax arundinaceus</name>
    <dbReference type="NCBI Taxonomy" id="35708"/>
    <lineage>
        <taxon>Eukaryota</taxon>
        <taxon>Viridiplantae</taxon>
        <taxon>Streptophyta</taxon>
        <taxon>Embryophyta</taxon>
        <taxon>Tracheophyta</taxon>
        <taxon>Spermatophyta</taxon>
        <taxon>Magnoliopsida</taxon>
        <taxon>Liliopsida</taxon>
        <taxon>Poales</taxon>
        <taxon>Poaceae</taxon>
        <taxon>PACMAD clade</taxon>
        <taxon>Arundinoideae</taxon>
        <taxon>Arundineae</taxon>
        <taxon>Arundo</taxon>
    </lineage>
</organism>
<proteinExistence type="predicted"/>
<reference evidence="1" key="2">
    <citation type="journal article" date="2015" name="Data Brief">
        <title>Shoot transcriptome of the giant reed, Arundo donax.</title>
        <authorList>
            <person name="Barrero R.A."/>
            <person name="Guerrero F.D."/>
            <person name="Moolhuijzen P."/>
            <person name="Goolsby J.A."/>
            <person name="Tidwell J."/>
            <person name="Bellgard S.E."/>
            <person name="Bellgard M.I."/>
        </authorList>
    </citation>
    <scope>NUCLEOTIDE SEQUENCE</scope>
    <source>
        <tissue evidence="1">Shoot tissue taken approximately 20 cm above the soil surface</tissue>
    </source>
</reference>
<sequence>MASCRQSTAWCRGGWRRRGAGGWRSGLVRW</sequence>